<keyword evidence="3" id="KW-1185">Reference proteome</keyword>
<proteinExistence type="predicted"/>
<evidence type="ECO:0000313" key="3">
    <source>
        <dbReference type="Proteomes" id="UP001431209"/>
    </source>
</evidence>
<name>A0AAW2Z8D2_9EUKA</name>
<dbReference type="Proteomes" id="UP001431209">
    <property type="component" value="Unassembled WGS sequence"/>
</dbReference>
<keyword evidence="1" id="KW-1133">Transmembrane helix</keyword>
<evidence type="ECO:0000256" key="1">
    <source>
        <dbReference type="SAM" id="Phobius"/>
    </source>
</evidence>
<dbReference type="AlphaFoldDB" id="A0AAW2Z8D2"/>
<sequence>MSALAEGAVMSSSPAEIISAVTEVIDADPKAVVLQGGVYAVKQIALTKPSLYGAAAGFFSGAVAGGVLATIIIKVRRRRIRKRQEAERKRREQEQQTDITNIAIEASGLLGSSVVFGTMMGIAGSLVGLYYAYGRPLYNSYMAAAKSVEAVTEAVESVTDTISDVAENVTVYTVAVAEAATNVVDAVTSDIITEK</sequence>
<accession>A0AAW2Z8D2</accession>
<organism evidence="2 3">
    <name type="scientific">Acrasis kona</name>
    <dbReference type="NCBI Taxonomy" id="1008807"/>
    <lineage>
        <taxon>Eukaryota</taxon>
        <taxon>Discoba</taxon>
        <taxon>Heterolobosea</taxon>
        <taxon>Tetramitia</taxon>
        <taxon>Eutetramitia</taxon>
        <taxon>Acrasidae</taxon>
        <taxon>Acrasis</taxon>
    </lineage>
</organism>
<keyword evidence="1" id="KW-0472">Membrane</keyword>
<gene>
    <name evidence="2" type="ORF">AKO1_004254</name>
</gene>
<protein>
    <submittedName>
        <fullName evidence="2">Uncharacterized protein</fullName>
    </submittedName>
</protein>
<keyword evidence="1" id="KW-0812">Transmembrane</keyword>
<comment type="caution">
    <text evidence="2">The sequence shown here is derived from an EMBL/GenBank/DDBJ whole genome shotgun (WGS) entry which is preliminary data.</text>
</comment>
<evidence type="ECO:0000313" key="2">
    <source>
        <dbReference type="EMBL" id="KAL0485213.1"/>
    </source>
</evidence>
<dbReference type="EMBL" id="JAOPGA020001119">
    <property type="protein sequence ID" value="KAL0485213.1"/>
    <property type="molecule type" value="Genomic_DNA"/>
</dbReference>
<feature type="transmembrane region" description="Helical" evidence="1">
    <location>
        <begin position="109"/>
        <end position="133"/>
    </location>
</feature>
<feature type="transmembrane region" description="Helical" evidence="1">
    <location>
        <begin position="51"/>
        <end position="73"/>
    </location>
</feature>
<reference evidence="2 3" key="1">
    <citation type="submission" date="2024-03" db="EMBL/GenBank/DDBJ databases">
        <title>The Acrasis kona genome and developmental transcriptomes reveal deep origins of eukaryotic multicellular pathways.</title>
        <authorList>
            <person name="Sheikh S."/>
            <person name="Fu C.-J."/>
            <person name="Brown M.W."/>
            <person name="Baldauf S.L."/>
        </authorList>
    </citation>
    <scope>NUCLEOTIDE SEQUENCE [LARGE SCALE GENOMIC DNA]</scope>
    <source>
        <strain evidence="2 3">ATCC MYA-3509</strain>
    </source>
</reference>